<evidence type="ECO:0000313" key="5">
    <source>
        <dbReference type="Proteomes" id="UP000334990"/>
    </source>
</evidence>
<evidence type="ECO:0000256" key="1">
    <source>
        <dbReference type="ARBA" id="ARBA00022527"/>
    </source>
</evidence>
<dbReference type="InterPro" id="IPR050267">
    <property type="entry name" value="Anti-sigma-factor_SerPK"/>
</dbReference>
<dbReference type="GO" id="GO:0004674">
    <property type="term" value="F:protein serine/threonine kinase activity"/>
    <property type="evidence" value="ECO:0007669"/>
    <property type="project" value="UniProtKB-KW"/>
</dbReference>
<dbReference type="InterPro" id="IPR036890">
    <property type="entry name" value="HATPase_C_sf"/>
</dbReference>
<reference evidence="4 5" key="1">
    <citation type="submission" date="2019-10" db="EMBL/GenBank/DDBJ databases">
        <title>Whole genome shotgun sequence of Acrocarpospora corrugata NBRC 13972.</title>
        <authorList>
            <person name="Ichikawa N."/>
            <person name="Kimura A."/>
            <person name="Kitahashi Y."/>
            <person name="Komaki H."/>
            <person name="Oguchi A."/>
        </authorList>
    </citation>
    <scope>NUCLEOTIDE SEQUENCE [LARGE SCALE GENOMIC DNA]</scope>
    <source>
        <strain evidence="4 5">NBRC 13972</strain>
    </source>
</reference>
<keyword evidence="5" id="KW-1185">Reference proteome</keyword>
<keyword evidence="1" id="KW-0808">Transferase</keyword>
<feature type="region of interest" description="Disordered" evidence="2">
    <location>
        <begin position="1"/>
        <end position="20"/>
    </location>
</feature>
<dbReference type="Proteomes" id="UP000334990">
    <property type="component" value="Unassembled WGS sequence"/>
</dbReference>
<proteinExistence type="predicted"/>
<dbReference type="CDD" id="cd16936">
    <property type="entry name" value="HATPase_RsbW-like"/>
    <property type="match status" value="1"/>
</dbReference>
<dbReference type="AlphaFoldDB" id="A0A5M3VZS5"/>
<dbReference type="InterPro" id="IPR003594">
    <property type="entry name" value="HATPase_dom"/>
</dbReference>
<dbReference type="PANTHER" id="PTHR35526">
    <property type="entry name" value="ANTI-SIGMA-F FACTOR RSBW-RELATED"/>
    <property type="match status" value="1"/>
</dbReference>
<evidence type="ECO:0000313" key="4">
    <source>
        <dbReference type="EMBL" id="GES02016.1"/>
    </source>
</evidence>
<keyword evidence="1" id="KW-0723">Serine/threonine-protein kinase</keyword>
<sequence length="205" mass="21624">MLLSRHPKPDDSHLTKTKDGTTMTPYQFLGSLELPCETTAVPTARHFVRDVLTGTGFDRIDDAELLVSELAANSVRHVGSGLAVAVTRNFANILIEVTDLGSPTSAPHLQPPPDGEGPGGFGLVLVDQLASAWGSYAQGGCQVTWFTLSHPGAAALCGQGPTTHDQVSALLRSARGVARSLPRRPHADILPATYPELVATLGERS</sequence>
<accession>A0A5M3VZS5</accession>
<dbReference type="Gene3D" id="3.30.565.10">
    <property type="entry name" value="Histidine kinase-like ATPase, C-terminal domain"/>
    <property type="match status" value="1"/>
</dbReference>
<dbReference type="Pfam" id="PF13581">
    <property type="entry name" value="HATPase_c_2"/>
    <property type="match status" value="1"/>
</dbReference>
<feature type="compositionally biased region" description="Basic and acidic residues" evidence="2">
    <location>
        <begin position="7"/>
        <end position="19"/>
    </location>
</feature>
<organism evidence="4 5">
    <name type="scientific">Acrocarpospora corrugata</name>
    <dbReference type="NCBI Taxonomy" id="35763"/>
    <lineage>
        <taxon>Bacteria</taxon>
        <taxon>Bacillati</taxon>
        <taxon>Actinomycetota</taxon>
        <taxon>Actinomycetes</taxon>
        <taxon>Streptosporangiales</taxon>
        <taxon>Streptosporangiaceae</taxon>
        <taxon>Acrocarpospora</taxon>
    </lineage>
</organism>
<name>A0A5M3VZS5_9ACTN</name>
<evidence type="ECO:0000256" key="2">
    <source>
        <dbReference type="SAM" id="MobiDB-lite"/>
    </source>
</evidence>
<gene>
    <name evidence="4" type="ORF">Acor_40810</name>
</gene>
<dbReference type="EMBL" id="BLAD01000055">
    <property type="protein sequence ID" value="GES02016.1"/>
    <property type="molecule type" value="Genomic_DNA"/>
</dbReference>
<keyword evidence="1" id="KW-0418">Kinase</keyword>
<feature type="domain" description="Histidine kinase/HSP90-like ATPase" evidence="3">
    <location>
        <begin position="36"/>
        <end position="143"/>
    </location>
</feature>
<comment type="caution">
    <text evidence="4">The sequence shown here is derived from an EMBL/GenBank/DDBJ whole genome shotgun (WGS) entry which is preliminary data.</text>
</comment>
<evidence type="ECO:0000259" key="3">
    <source>
        <dbReference type="Pfam" id="PF13581"/>
    </source>
</evidence>
<dbReference type="PANTHER" id="PTHR35526:SF3">
    <property type="entry name" value="ANTI-SIGMA-F FACTOR RSBW"/>
    <property type="match status" value="1"/>
</dbReference>
<protein>
    <recommendedName>
        <fullName evidence="3">Histidine kinase/HSP90-like ATPase domain-containing protein</fullName>
    </recommendedName>
</protein>